<dbReference type="InterPro" id="IPR027417">
    <property type="entry name" value="P-loop_NTPase"/>
</dbReference>
<sequence length="226" mass="26183">MIASEKQKIIFLKPRKVAGTSFEIALSKFMDESAIITPISADDEALRTDLGFQGAINYLDQSKNDKKIKRFYNHLPASLCRARLGKSYWEGCTKVSIVRNPWDVAVSLYYFVHGKEADLSQLSAWYLQGEGQHHLCRNREHYFIDKQMVIDRFIRFEHFESDILQIENDYSQFKGLHDTFSRIHAKAGLRSDNSRLLHKVFVEHPELRDIIAAKSSFEINSFGYSL</sequence>
<evidence type="ECO:0000313" key="2">
    <source>
        <dbReference type="Proteomes" id="UP001257909"/>
    </source>
</evidence>
<reference evidence="1 2" key="1">
    <citation type="submission" date="2023-07" db="EMBL/GenBank/DDBJ databases">
        <title>Sorghum-associated microbial communities from plants grown in Nebraska, USA.</title>
        <authorList>
            <person name="Schachtman D."/>
        </authorList>
    </citation>
    <scope>NUCLEOTIDE SEQUENCE [LARGE SCALE GENOMIC DNA]</scope>
    <source>
        <strain evidence="1 2">4138</strain>
    </source>
</reference>
<organism evidence="1 2">
    <name type="scientific">Rheinheimera soli</name>
    <dbReference type="NCBI Taxonomy" id="443616"/>
    <lineage>
        <taxon>Bacteria</taxon>
        <taxon>Pseudomonadati</taxon>
        <taxon>Pseudomonadota</taxon>
        <taxon>Gammaproteobacteria</taxon>
        <taxon>Chromatiales</taxon>
        <taxon>Chromatiaceae</taxon>
        <taxon>Rheinheimera</taxon>
    </lineage>
</organism>
<dbReference type="RefSeq" id="WP_310273727.1">
    <property type="nucleotide sequence ID" value="NZ_JAVDWR010000001.1"/>
</dbReference>
<evidence type="ECO:0000313" key="1">
    <source>
        <dbReference type="EMBL" id="MDR7119306.1"/>
    </source>
</evidence>
<dbReference type="EMBL" id="JAVDWR010000001">
    <property type="protein sequence ID" value="MDR7119306.1"/>
    <property type="molecule type" value="Genomic_DNA"/>
</dbReference>
<keyword evidence="2" id="KW-1185">Reference proteome</keyword>
<name>A0ABU1VUB2_9GAMM</name>
<dbReference type="SUPFAM" id="SSF52540">
    <property type="entry name" value="P-loop containing nucleoside triphosphate hydrolases"/>
    <property type="match status" value="1"/>
</dbReference>
<comment type="caution">
    <text evidence="1">The sequence shown here is derived from an EMBL/GenBank/DDBJ whole genome shotgun (WGS) entry which is preliminary data.</text>
</comment>
<dbReference type="Proteomes" id="UP001257909">
    <property type="component" value="Unassembled WGS sequence"/>
</dbReference>
<protein>
    <recommendedName>
        <fullName evidence="3">Sulfotransferase family protein</fullName>
    </recommendedName>
</protein>
<evidence type="ECO:0008006" key="3">
    <source>
        <dbReference type="Google" id="ProtNLM"/>
    </source>
</evidence>
<proteinExistence type="predicted"/>
<dbReference type="Gene3D" id="3.40.50.300">
    <property type="entry name" value="P-loop containing nucleotide triphosphate hydrolases"/>
    <property type="match status" value="1"/>
</dbReference>
<gene>
    <name evidence="1" type="ORF">J2W69_000221</name>
</gene>
<accession>A0ABU1VUB2</accession>